<dbReference type="WBParaSite" id="SBAD_0000085001-mRNA-1">
    <property type="protein sequence ID" value="SBAD_0000085001-mRNA-1"/>
    <property type="gene ID" value="SBAD_0000085001"/>
</dbReference>
<evidence type="ECO:0000256" key="1">
    <source>
        <dbReference type="SAM" id="MobiDB-lite"/>
    </source>
</evidence>
<evidence type="ECO:0000313" key="4">
    <source>
        <dbReference type="WBParaSite" id="SBAD_0000085001-mRNA-1"/>
    </source>
</evidence>
<reference evidence="2 3" key="2">
    <citation type="submission" date="2018-11" db="EMBL/GenBank/DDBJ databases">
        <authorList>
            <consortium name="Pathogen Informatics"/>
        </authorList>
    </citation>
    <scope>NUCLEOTIDE SEQUENCE [LARGE SCALE GENOMIC DNA]</scope>
</reference>
<proteinExistence type="predicted"/>
<protein>
    <submittedName>
        <fullName evidence="2 4">Uncharacterized protein</fullName>
    </submittedName>
</protein>
<evidence type="ECO:0000313" key="2">
    <source>
        <dbReference type="EMBL" id="VDO92272.1"/>
    </source>
</evidence>
<evidence type="ECO:0000313" key="3">
    <source>
        <dbReference type="Proteomes" id="UP000270296"/>
    </source>
</evidence>
<organism evidence="4">
    <name type="scientific">Soboliphyme baturini</name>
    <dbReference type="NCBI Taxonomy" id="241478"/>
    <lineage>
        <taxon>Eukaryota</taxon>
        <taxon>Metazoa</taxon>
        <taxon>Ecdysozoa</taxon>
        <taxon>Nematoda</taxon>
        <taxon>Enoplea</taxon>
        <taxon>Dorylaimia</taxon>
        <taxon>Dioctophymatida</taxon>
        <taxon>Dioctophymatoidea</taxon>
        <taxon>Soboliphymatidae</taxon>
        <taxon>Soboliphyme</taxon>
    </lineage>
</organism>
<gene>
    <name evidence="2" type="ORF">SBAD_LOCUS827</name>
</gene>
<sequence length="164" mass="18862">MTNFIKENGEDGDGDDDDDDEDEDEDGTVRAVRVALRVYRHADSHLPRATSVSVRSDHKQSYKTNFDSSCLQASFFLMLTTPGRFAVLQWRWDLRRDPAQQRRDRLEGWAIGPSAHRGIEASVTDRPLLCDWLLSRGSKRRKGRIESCQIDRLLPLRTYPQTQA</sequence>
<feature type="compositionally biased region" description="Acidic residues" evidence="1">
    <location>
        <begin position="10"/>
        <end position="26"/>
    </location>
</feature>
<keyword evidence="3" id="KW-1185">Reference proteome</keyword>
<dbReference type="AlphaFoldDB" id="A0A183IB33"/>
<name>A0A183IB33_9BILA</name>
<feature type="region of interest" description="Disordered" evidence="1">
    <location>
        <begin position="1"/>
        <end position="27"/>
    </location>
</feature>
<dbReference type="EMBL" id="UZAM01006636">
    <property type="protein sequence ID" value="VDO92272.1"/>
    <property type="molecule type" value="Genomic_DNA"/>
</dbReference>
<accession>A0A183IB33</accession>
<reference evidence="4" key="1">
    <citation type="submission" date="2016-06" db="UniProtKB">
        <authorList>
            <consortium name="WormBaseParasite"/>
        </authorList>
    </citation>
    <scope>IDENTIFICATION</scope>
</reference>
<dbReference type="Proteomes" id="UP000270296">
    <property type="component" value="Unassembled WGS sequence"/>
</dbReference>